<keyword evidence="3" id="KW-0378">Hydrolase</keyword>
<dbReference type="EMBL" id="CABPRJ010000476">
    <property type="protein sequence ID" value="VVC27802.1"/>
    <property type="molecule type" value="Genomic_DNA"/>
</dbReference>
<dbReference type="InterPro" id="IPR001650">
    <property type="entry name" value="Helicase_C-like"/>
</dbReference>
<dbReference type="GO" id="GO:0003677">
    <property type="term" value="F:DNA binding"/>
    <property type="evidence" value="ECO:0007669"/>
    <property type="project" value="UniProtKB-KW"/>
</dbReference>
<dbReference type="AlphaFoldDB" id="A0A5E4M708"/>
<dbReference type="Gene3D" id="3.40.50.300">
    <property type="entry name" value="P-loop containing nucleotide triphosphate hydrolases"/>
    <property type="match status" value="1"/>
</dbReference>
<evidence type="ECO:0000256" key="4">
    <source>
        <dbReference type="ARBA" id="ARBA00022806"/>
    </source>
</evidence>
<keyword evidence="6" id="KW-0156">Chromatin regulator</keyword>
<evidence type="ECO:0000256" key="7">
    <source>
        <dbReference type="ARBA" id="ARBA00023125"/>
    </source>
</evidence>
<dbReference type="GO" id="GO:0005524">
    <property type="term" value="F:ATP binding"/>
    <property type="evidence" value="ECO:0007669"/>
    <property type="project" value="UniProtKB-KW"/>
</dbReference>
<evidence type="ECO:0000256" key="8">
    <source>
        <dbReference type="ARBA" id="ARBA00023242"/>
    </source>
</evidence>
<feature type="compositionally biased region" description="Polar residues" evidence="9">
    <location>
        <begin position="114"/>
        <end position="131"/>
    </location>
</feature>
<feature type="domain" description="Helicase ATP-binding" evidence="10">
    <location>
        <begin position="305"/>
        <end position="477"/>
    </location>
</feature>
<dbReference type="PANTHER" id="PTHR10799">
    <property type="entry name" value="SNF2/RAD54 HELICASE FAMILY"/>
    <property type="match status" value="1"/>
</dbReference>
<evidence type="ECO:0000256" key="3">
    <source>
        <dbReference type="ARBA" id="ARBA00022801"/>
    </source>
</evidence>
<feature type="region of interest" description="Disordered" evidence="9">
    <location>
        <begin position="101"/>
        <end position="172"/>
    </location>
</feature>
<keyword evidence="2" id="KW-0547">Nucleotide-binding</keyword>
<dbReference type="Proteomes" id="UP000325440">
    <property type="component" value="Unassembled WGS sequence"/>
</dbReference>
<keyword evidence="4 12" id="KW-0347">Helicase</keyword>
<evidence type="ECO:0000313" key="13">
    <source>
        <dbReference type="Proteomes" id="UP000325440"/>
    </source>
</evidence>
<dbReference type="InterPro" id="IPR049730">
    <property type="entry name" value="SNF2/RAD54-like_C"/>
</dbReference>
<reference evidence="12 13" key="1">
    <citation type="submission" date="2019-08" db="EMBL/GenBank/DDBJ databases">
        <authorList>
            <person name="Alioto T."/>
            <person name="Alioto T."/>
            <person name="Gomez Garrido J."/>
        </authorList>
    </citation>
    <scope>NUCLEOTIDE SEQUENCE [LARGE SCALE GENOMIC DNA]</scope>
</reference>
<evidence type="ECO:0000313" key="12">
    <source>
        <dbReference type="EMBL" id="VVC27802.1"/>
    </source>
</evidence>
<dbReference type="CDD" id="cd18793">
    <property type="entry name" value="SF2_C_SNF"/>
    <property type="match status" value="1"/>
</dbReference>
<evidence type="ECO:0000256" key="5">
    <source>
        <dbReference type="ARBA" id="ARBA00022840"/>
    </source>
</evidence>
<dbReference type="PROSITE" id="PS51192">
    <property type="entry name" value="HELICASE_ATP_BIND_1"/>
    <property type="match status" value="1"/>
</dbReference>
<dbReference type="FunFam" id="3.40.50.10810:FF:000005">
    <property type="entry name" value="Photoperiod-independent early flowering 1"/>
    <property type="match status" value="1"/>
</dbReference>
<dbReference type="GO" id="GO:0016787">
    <property type="term" value="F:hydrolase activity"/>
    <property type="evidence" value="ECO:0007669"/>
    <property type="project" value="UniProtKB-KW"/>
</dbReference>
<dbReference type="GO" id="GO:0004386">
    <property type="term" value="F:helicase activity"/>
    <property type="evidence" value="ECO:0007669"/>
    <property type="project" value="UniProtKB-KW"/>
</dbReference>
<protein>
    <submittedName>
        <fullName evidence="12">Helicase, C-terminal,Helicase superfamily 1/2, ATP-binding domain,P-loop containing nucleoside</fullName>
    </submittedName>
</protein>
<accession>A0A5E4M708</accession>
<name>A0A5E4M708_9HEMI</name>
<dbReference type="GO" id="GO:0005634">
    <property type="term" value="C:nucleus"/>
    <property type="evidence" value="ECO:0007669"/>
    <property type="project" value="UniProtKB-SubCell"/>
</dbReference>
<dbReference type="SMART" id="SM00487">
    <property type="entry name" value="DEXDc"/>
    <property type="match status" value="1"/>
</dbReference>
<dbReference type="SMART" id="SM00490">
    <property type="entry name" value="HELICc"/>
    <property type="match status" value="1"/>
</dbReference>
<feature type="compositionally biased region" description="Basic residues" evidence="9">
    <location>
        <begin position="137"/>
        <end position="152"/>
    </location>
</feature>
<dbReference type="InterPro" id="IPR038718">
    <property type="entry name" value="SNF2-like_sf"/>
</dbReference>
<gene>
    <name evidence="12" type="ORF">CINCED_3A009684</name>
</gene>
<dbReference type="Pfam" id="PF00271">
    <property type="entry name" value="Helicase_C"/>
    <property type="match status" value="1"/>
</dbReference>
<keyword evidence="5 12" id="KW-0067">ATP-binding</keyword>
<dbReference type="InterPro" id="IPR000330">
    <property type="entry name" value="SNF2_N"/>
</dbReference>
<dbReference type="Gene3D" id="3.40.50.10810">
    <property type="entry name" value="Tandem AAA-ATPase domain"/>
    <property type="match status" value="1"/>
</dbReference>
<dbReference type="OrthoDB" id="448448at2759"/>
<feature type="domain" description="Helicase C-terminal" evidence="11">
    <location>
        <begin position="659"/>
        <end position="811"/>
    </location>
</feature>
<evidence type="ECO:0000259" key="11">
    <source>
        <dbReference type="PROSITE" id="PS51194"/>
    </source>
</evidence>
<evidence type="ECO:0000256" key="9">
    <source>
        <dbReference type="SAM" id="MobiDB-lite"/>
    </source>
</evidence>
<dbReference type="GO" id="GO:0006325">
    <property type="term" value="P:chromatin organization"/>
    <property type="evidence" value="ECO:0007669"/>
    <property type="project" value="UniProtKB-KW"/>
</dbReference>
<evidence type="ECO:0000256" key="1">
    <source>
        <dbReference type="ARBA" id="ARBA00004123"/>
    </source>
</evidence>
<organism evidence="12 13">
    <name type="scientific">Cinara cedri</name>
    <dbReference type="NCBI Taxonomy" id="506608"/>
    <lineage>
        <taxon>Eukaryota</taxon>
        <taxon>Metazoa</taxon>
        <taxon>Ecdysozoa</taxon>
        <taxon>Arthropoda</taxon>
        <taxon>Hexapoda</taxon>
        <taxon>Insecta</taxon>
        <taxon>Pterygota</taxon>
        <taxon>Neoptera</taxon>
        <taxon>Paraneoptera</taxon>
        <taxon>Hemiptera</taxon>
        <taxon>Sternorrhyncha</taxon>
        <taxon>Aphidomorpha</taxon>
        <taxon>Aphidoidea</taxon>
        <taxon>Aphididae</taxon>
        <taxon>Lachninae</taxon>
        <taxon>Cinara</taxon>
    </lineage>
</organism>
<dbReference type="InterPro" id="IPR014001">
    <property type="entry name" value="Helicase_ATP-bd"/>
</dbReference>
<sequence>MSSLADQDAPGPSSVGDLRSFRFAKKPSFSHESAGQSSSMDTIVIDEEPVFTKSRNGRVKPIILSSDDDEECVVVNNQGSSAGVIEIIDYEDKLPVKSRTISISDDDSNNSSSVLKNETSYKNSSIGNSLTPVAMPSRKRVQPQNKKRKRIKANAQNSDSDGGGSEDYEEYKEEKNFVKDSNKEMREKALELLNIATEAELRVVKGMTTKKFDSIVALRPFSSWIEAVKKVNNSRLLGEQTLQNVMHMISCQDIVTQLMKKCEKLALKNGNTITTTNMLIKSQPSSLNKDLQLSGYQMIGLNWLMLMNSQKLNMMLADEMGLGKTIQVIAFLAYLKESGRTIPELPQLIVVPASTLDNWYQEFGKWCPSIKVEKYHGPMEERKYLRTQWSKYGFGDIDVILTTYSCASNSLEEKKLFKTKEFHYIVFDEAHKLKNMTSQTFEVFSNFNANYKILLTGTPLQNNLLELMSLLIFLMPQMFRGKVDNIKFLFSKGTKGTGSKFEINRIEQAKQIIEPFMLRRLKADVLKSLPVKNIEVKNIAMTEHQQMRYVTLTEEIKEASLSKELTENNHMMWLMMLRKLANHPLLLRYHFVDDKLYKMAELLAVDPTYKQKNKQYIAEDLSFLSDFELHKLCTEHKCLNKLGYDLPIQIFCDSGKFNMLKDILPNLKENGHRVLIFSQFLSILDLLEIFMSHYGHSYLRLDGSTQVQERQLMIDLYNMDESIFAFLLSTKAGGLGINLTAADTVILHDIDYNPYNDKQAEDRCHRVGQTKPVSVIKLISKDSIEESMFKIAQDKLNLEQQVTGGNDEDEATVKKTMAELLKQSLGIKDVTL</sequence>
<keyword evidence="8" id="KW-0539">Nucleus</keyword>
<evidence type="ECO:0000259" key="10">
    <source>
        <dbReference type="PROSITE" id="PS51192"/>
    </source>
</evidence>
<dbReference type="SUPFAM" id="SSF52540">
    <property type="entry name" value="P-loop containing nucleoside triphosphate hydrolases"/>
    <property type="match status" value="2"/>
</dbReference>
<dbReference type="Pfam" id="PF00176">
    <property type="entry name" value="SNF2-rel_dom"/>
    <property type="match status" value="1"/>
</dbReference>
<comment type="subcellular location">
    <subcellularLocation>
        <location evidence="1">Nucleus</location>
    </subcellularLocation>
</comment>
<evidence type="ECO:0000256" key="6">
    <source>
        <dbReference type="ARBA" id="ARBA00022853"/>
    </source>
</evidence>
<dbReference type="PROSITE" id="PS51194">
    <property type="entry name" value="HELICASE_CTER"/>
    <property type="match status" value="1"/>
</dbReference>
<proteinExistence type="predicted"/>
<evidence type="ECO:0000256" key="2">
    <source>
        <dbReference type="ARBA" id="ARBA00022741"/>
    </source>
</evidence>
<keyword evidence="7" id="KW-0238">DNA-binding</keyword>
<keyword evidence="13" id="KW-1185">Reference proteome</keyword>
<dbReference type="InterPro" id="IPR027417">
    <property type="entry name" value="P-loop_NTPase"/>
</dbReference>